<keyword evidence="6" id="KW-0249">Electron transport</keyword>
<keyword evidence="6" id="KW-0472">Membrane</keyword>
<evidence type="ECO:0000313" key="9">
    <source>
        <dbReference type="Proteomes" id="UP000194546"/>
    </source>
</evidence>
<dbReference type="RefSeq" id="WP_086380591.1">
    <property type="nucleotide sequence ID" value="NZ_NBTY01000017.1"/>
</dbReference>
<dbReference type="GO" id="GO:0006119">
    <property type="term" value="P:oxidative phosphorylation"/>
    <property type="evidence" value="ECO:0007669"/>
    <property type="project" value="UniProtKB-UniPathway"/>
</dbReference>
<comment type="pathway">
    <text evidence="1 6">Energy metabolism; oxidative phosphorylation.</text>
</comment>
<feature type="transmembrane region" description="Helical" evidence="6">
    <location>
        <begin position="441"/>
        <end position="466"/>
    </location>
</feature>
<dbReference type="GO" id="GO:0005886">
    <property type="term" value="C:plasma membrane"/>
    <property type="evidence" value="ECO:0007669"/>
    <property type="project" value="UniProtKB-SubCell"/>
</dbReference>
<dbReference type="EC" id="7.1.1.9" evidence="6"/>
<dbReference type="InterPro" id="IPR014241">
    <property type="entry name" value="Cyt_c_oxidase_su1_bac"/>
</dbReference>
<feature type="transmembrane region" description="Helical" evidence="6">
    <location>
        <begin position="333"/>
        <end position="358"/>
    </location>
</feature>
<feature type="transmembrane region" description="Helical" evidence="6">
    <location>
        <begin position="91"/>
        <end position="111"/>
    </location>
</feature>
<evidence type="ECO:0000256" key="2">
    <source>
        <dbReference type="ARBA" id="ARBA00022660"/>
    </source>
</evidence>
<accession>A0A242N8L8</accession>
<gene>
    <name evidence="8" type="ORF">PAMC26510_04265</name>
</gene>
<evidence type="ECO:0000256" key="4">
    <source>
        <dbReference type="ARBA" id="ARBA00023008"/>
    </source>
</evidence>
<evidence type="ECO:0000256" key="6">
    <source>
        <dbReference type="RuleBase" id="RU363061"/>
    </source>
</evidence>
<dbReference type="PROSITE" id="PS50855">
    <property type="entry name" value="COX1"/>
    <property type="match status" value="1"/>
</dbReference>
<feature type="domain" description="Cytochrome oxidase subunit I profile" evidence="7">
    <location>
        <begin position="31"/>
        <end position="546"/>
    </location>
</feature>
<keyword evidence="6" id="KW-1003">Cell membrane</keyword>
<comment type="caution">
    <text evidence="8">The sequence shown here is derived from an EMBL/GenBank/DDBJ whole genome shotgun (WGS) entry which is preliminary data.</text>
</comment>
<evidence type="ECO:0000256" key="3">
    <source>
        <dbReference type="ARBA" id="ARBA00023004"/>
    </source>
</evidence>
<dbReference type="GO" id="GO:0022904">
    <property type="term" value="P:respiratory electron transport chain"/>
    <property type="evidence" value="ECO:0007669"/>
    <property type="project" value="TreeGrafter"/>
</dbReference>
<evidence type="ECO:0000256" key="5">
    <source>
        <dbReference type="ARBA" id="ARBA00047816"/>
    </source>
</evidence>
<keyword evidence="6" id="KW-0479">Metal-binding</keyword>
<sequence>MSELSSSDARVPEYGRVPEGSAREKRLAGIWETAPGWRGWISTVDHKSIGLRYLVTAFIFLLMGGVEALIMRVQLARPDATLLTPEQYSQLFTMHGVTMIFLYALPVLSGFSNYLWPLILGARDMAFPRLNALSYWLFLFAGIFLYSSFPFGQAPNAGWFNYVPLSGLEYNTGPNIDIYALGMVLLGASTTVGSANFVVTLIRMRAPGMSIDRVPVLVWGTLTASGGNLLAVPAVSLAFFLLWLDRQFGTHFFDVLNGGRPLLWQHLFWMFAHPWVYAIVLPAMGIVSDALPVFCRRRLVGYTPVALSTVATMEVGFIVWIHHMFATGIPALALAFFGSASMVIAIPSAVATFAWIATIWTGRPVFKVPFLYFAGFVLLFVIGGVSGVMTAAVPLDWQLNDTYFVVAHLHYVLLGINVFPVIGGVVFWFPKFTGRMMSERFGKITFWVMFIGFNLGFFPMHIAGLLGMPRRIYTYSGDMGWNTVNMVTSIGSFVFAAGVLMFLCDLVWSYKRGPVAGKNPWDAPTLEWSVSSPPPPYNFATIPVVESGHPLWEDRLGQEHPTARRSQLDEGMILDHGREALATRALDGRPDAILKMPGDSYAPFFLGLASTLMFAAMLLHIWWLALVMLAGFAASLVAWMWPERALLQRDPQGGALG</sequence>
<evidence type="ECO:0000313" key="8">
    <source>
        <dbReference type="EMBL" id="OTP79991.1"/>
    </source>
</evidence>
<keyword evidence="6" id="KW-0813">Transport</keyword>
<dbReference type="GO" id="GO:0046872">
    <property type="term" value="F:metal ion binding"/>
    <property type="evidence" value="ECO:0007669"/>
    <property type="project" value="UniProtKB-KW"/>
</dbReference>
<dbReference type="SUPFAM" id="SSF81442">
    <property type="entry name" value="Cytochrome c oxidase subunit I-like"/>
    <property type="match status" value="1"/>
</dbReference>
<dbReference type="UniPathway" id="UPA00705"/>
<dbReference type="PANTHER" id="PTHR10422:SF18">
    <property type="entry name" value="CYTOCHROME C OXIDASE SUBUNIT 1"/>
    <property type="match status" value="1"/>
</dbReference>
<comment type="subcellular location">
    <subcellularLocation>
        <location evidence="6">Cell membrane</location>
        <topology evidence="6">Multi-pass membrane protein</topology>
    </subcellularLocation>
</comment>
<name>A0A242N8L8_CABSO</name>
<keyword evidence="6" id="KW-0812">Transmembrane</keyword>
<dbReference type="AlphaFoldDB" id="A0A242N8L8"/>
<keyword evidence="2 6" id="KW-0679">Respiratory chain</keyword>
<reference evidence="8 9" key="1">
    <citation type="submission" date="2017-03" db="EMBL/GenBank/DDBJ databases">
        <title>Genome analysis of strain PAMC 26510.</title>
        <authorList>
            <person name="Oh H.-M."/>
            <person name="Yang J.-A."/>
        </authorList>
    </citation>
    <scope>NUCLEOTIDE SEQUENCE [LARGE SCALE GENOMIC DNA]</scope>
    <source>
        <strain evidence="8 9">PAMC 26510</strain>
    </source>
</reference>
<dbReference type="Gene3D" id="1.20.210.10">
    <property type="entry name" value="Cytochrome c oxidase-like, subunit I domain"/>
    <property type="match status" value="1"/>
</dbReference>
<feature type="transmembrane region" description="Helical" evidence="6">
    <location>
        <begin position="263"/>
        <end position="287"/>
    </location>
</feature>
<dbReference type="InterPro" id="IPR036927">
    <property type="entry name" value="Cyt_c_oxase-like_su1_sf"/>
</dbReference>
<comment type="catalytic activity">
    <reaction evidence="5 6">
        <text>4 Fe(II)-[cytochrome c] + O2 + 8 H(+)(in) = 4 Fe(III)-[cytochrome c] + 2 H2O + 4 H(+)(out)</text>
        <dbReference type="Rhea" id="RHEA:11436"/>
        <dbReference type="Rhea" id="RHEA-COMP:10350"/>
        <dbReference type="Rhea" id="RHEA-COMP:14399"/>
        <dbReference type="ChEBI" id="CHEBI:15377"/>
        <dbReference type="ChEBI" id="CHEBI:15378"/>
        <dbReference type="ChEBI" id="CHEBI:15379"/>
        <dbReference type="ChEBI" id="CHEBI:29033"/>
        <dbReference type="ChEBI" id="CHEBI:29034"/>
        <dbReference type="EC" id="7.1.1.9"/>
    </reaction>
</comment>
<dbReference type="EMBL" id="NBTY01000017">
    <property type="protein sequence ID" value="OTP79991.1"/>
    <property type="molecule type" value="Genomic_DNA"/>
</dbReference>
<dbReference type="Proteomes" id="UP000194546">
    <property type="component" value="Unassembled WGS sequence"/>
</dbReference>
<keyword evidence="3 6" id="KW-0408">Iron</keyword>
<comment type="similarity">
    <text evidence="6">Belongs to the heme-copper respiratory oxidase family.</text>
</comment>
<feature type="transmembrane region" description="Helical" evidence="6">
    <location>
        <begin position="486"/>
        <end position="508"/>
    </location>
</feature>
<evidence type="ECO:0000259" key="7">
    <source>
        <dbReference type="PROSITE" id="PS50855"/>
    </source>
</evidence>
<feature type="transmembrane region" description="Helical" evidence="6">
    <location>
        <begin position="299"/>
        <end position="321"/>
    </location>
</feature>
<keyword evidence="6" id="KW-1133">Transmembrane helix</keyword>
<dbReference type="PRINTS" id="PR01165">
    <property type="entry name" value="CYCOXIDASEI"/>
</dbReference>
<dbReference type="GO" id="GO:0015990">
    <property type="term" value="P:electron transport coupled proton transport"/>
    <property type="evidence" value="ECO:0007669"/>
    <property type="project" value="InterPro"/>
</dbReference>
<organism evidence="8 9">
    <name type="scientific">Caballeronia sordidicola</name>
    <name type="common">Burkholderia sordidicola</name>
    <dbReference type="NCBI Taxonomy" id="196367"/>
    <lineage>
        <taxon>Bacteria</taxon>
        <taxon>Pseudomonadati</taxon>
        <taxon>Pseudomonadota</taxon>
        <taxon>Betaproteobacteria</taxon>
        <taxon>Burkholderiales</taxon>
        <taxon>Burkholderiaceae</taxon>
        <taxon>Caballeronia</taxon>
    </lineage>
</organism>
<comment type="function">
    <text evidence="6">Cytochrome c oxidase is the component of the respiratory chain that catalyzes the reduction of oxygen to water. Subunits 1-3 form the functional core of the enzyme complex. CO I is the catalytic subunit of the enzyme. Electrons originating in cytochrome c are transferred via the copper A center of subunit 2 and heme A of subunit 1 to the bimetallic center formed by heme A3 and copper B.</text>
</comment>
<dbReference type="Pfam" id="PF00115">
    <property type="entry name" value="COX1"/>
    <property type="match status" value="1"/>
</dbReference>
<keyword evidence="4 6" id="KW-0186">Copper</keyword>
<feature type="transmembrane region" description="Helical" evidence="6">
    <location>
        <begin position="214"/>
        <end position="243"/>
    </location>
</feature>
<dbReference type="InterPro" id="IPR000883">
    <property type="entry name" value="Cyt_C_Oxase_1"/>
</dbReference>
<dbReference type="InterPro" id="IPR023616">
    <property type="entry name" value="Cyt_c_oxase-like_su1_dom"/>
</dbReference>
<dbReference type="CDD" id="cd01662">
    <property type="entry name" value="Ubiquinol_Oxidase_I"/>
    <property type="match status" value="1"/>
</dbReference>
<feature type="transmembrane region" description="Helical" evidence="6">
    <location>
        <begin position="51"/>
        <end position="71"/>
    </location>
</feature>
<feature type="transmembrane region" description="Helical" evidence="6">
    <location>
        <begin position="178"/>
        <end position="202"/>
    </location>
</feature>
<dbReference type="GO" id="GO:0020037">
    <property type="term" value="F:heme binding"/>
    <property type="evidence" value="ECO:0007669"/>
    <property type="project" value="InterPro"/>
</dbReference>
<dbReference type="GO" id="GO:0004129">
    <property type="term" value="F:cytochrome-c oxidase activity"/>
    <property type="evidence" value="ECO:0007669"/>
    <property type="project" value="UniProtKB-EC"/>
</dbReference>
<feature type="transmembrane region" description="Helical" evidence="6">
    <location>
        <begin position="409"/>
        <end position="429"/>
    </location>
</feature>
<feature type="transmembrane region" description="Helical" evidence="6">
    <location>
        <begin position="621"/>
        <end position="641"/>
    </location>
</feature>
<evidence type="ECO:0000256" key="1">
    <source>
        <dbReference type="ARBA" id="ARBA00004673"/>
    </source>
</evidence>
<feature type="transmembrane region" description="Helical" evidence="6">
    <location>
        <begin position="370"/>
        <end position="389"/>
    </location>
</feature>
<feature type="transmembrane region" description="Helical" evidence="6">
    <location>
        <begin position="132"/>
        <end position="149"/>
    </location>
</feature>
<dbReference type="PANTHER" id="PTHR10422">
    <property type="entry name" value="CYTOCHROME C OXIDASE SUBUNIT 1"/>
    <property type="match status" value="1"/>
</dbReference>
<protein>
    <recommendedName>
        <fullName evidence="6">Cytochrome c oxidase subunit 1</fullName>
        <ecNumber evidence="6">7.1.1.9</ecNumber>
    </recommendedName>
</protein>
<keyword evidence="6" id="KW-0349">Heme</keyword>
<proteinExistence type="inferred from homology"/>
<dbReference type="NCBIfam" id="TIGR02891">
    <property type="entry name" value="CtaD_CoxA"/>
    <property type="match status" value="1"/>
</dbReference>